<dbReference type="AlphaFoldDB" id="A0ABD0PKR4"/>
<gene>
    <name evidence="1" type="ORF">M9458_030621</name>
</gene>
<evidence type="ECO:0000313" key="2">
    <source>
        <dbReference type="Proteomes" id="UP001529510"/>
    </source>
</evidence>
<organism evidence="1 2">
    <name type="scientific">Cirrhinus mrigala</name>
    <name type="common">Mrigala</name>
    <dbReference type="NCBI Taxonomy" id="683832"/>
    <lineage>
        <taxon>Eukaryota</taxon>
        <taxon>Metazoa</taxon>
        <taxon>Chordata</taxon>
        <taxon>Craniata</taxon>
        <taxon>Vertebrata</taxon>
        <taxon>Euteleostomi</taxon>
        <taxon>Actinopterygii</taxon>
        <taxon>Neopterygii</taxon>
        <taxon>Teleostei</taxon>
        <taxon>Ostariophysi</taxon>
        <taxon>Cypriniformes</taxon>
        <taxon>Cyprinidae</taxon>
        <taxon>Labeoninae</taxon>
        <taxon>Labeonini</taxon>
        <taxon>Cirrhinus</taxon>
    </lineage>
</organism>
<name>A0ABD0PKR4_CIRMR</name>
<protein>
    <submittedName>
        <fullName evidence="1">Uncharacterized protein</fullName>
    </submittedName>
</protein>
<keyword evidence="2" id="KW-1185">Reference proteome</keyword>
<accession>A0ABD0PKR4</accession>
<evidence type="ECO:0000313" key="1">
    <source>
        <dbReference type="EMBL" id="KAL0174653.1"/>
    </source>
</evidence>
<reference evidence="1 2" key="1">
    <citation type="submission" date="2024-05" db="EMBL/GenBank/DDBJ databases">
        <title>Genome sequencing and assembly of Indian major carp, Cirrhinus mrigala (Hamilton, 1822).</title>
        <authorList>
            <person name="Mohindra V."/>
            <person name="Chowdhury L.M."/>
            <person name="Lal K."/>
            <person name="Jena J.K."/>
        </authorList>
    </citation>
    <scope>NUCLEOTIDE SEQUENCE [LARGE SCALE GENOMIC DNA]</scope>
    <source>
        <strain evidence="1">CM1030</strain>
        <tissue evidence="1">Blood</tissue>
    </source>
</reference>
<dbReference type="EMBL" id="JAMKFB020000015">
    <property type="protein sequence ID" value="KAL0174653.1"/>
    <property type="molecule type" value="Genomic_DNA"/>
</dbReference>
<comment type="caution">
    <text evidence="1">The sequence shown here is derived from an EMBL/GenBank/DDBJ whole genome shotgun (WGS) entry which is preliminary data.</text>
</comment>
<dbReference type="Proteomes" id="UP001529510">
    <property type="component" value="Unassembled WGS sequence"/>
</dbReference>
<sequence length="96" mass="10628">MVVLPKSDPEMTAMFARTVERFGLEWEPPLCSEPLRLDDWFLGAACAGSWHPTLVPFFPEVHEEITGSWTAPFTARNRPSVSSSYLTTLDGGEAKG</sequence>
<proteinExistence type="predicted"/>
<feature type="non-terminal residue" evidence="1">
    <location>
        <position position="96"/>
    </location>
</feature>